<evidence type="ECO:0000313" key="2">
    <source>
        <dbReference type="Proteomes" id="UP000692954"/>
    </source>
</evidence>
<comment type="caution">
    <text evidence="1">The sequence shown here is derived from an EMBL/GenBank/DDBJ whole genome shotgun (WGS) entry which is preliminary data.</text>
</comment>
<gene>
    <name evidence="1" type="ORF">PSON_ATCC_30995.1.T2460017</name>
</gene>
<evidence type="ECO:0000313" key="1">
    <source>
        <dbReference type="EMBL" id="CAD8129841.1"/>
    </source>
</evidence>
<name>A0A8S1RMH6_9CILI</name>
<dbReference type="Proteomes" id="UP000692954">
    <property type="component" value="Unassembled WGS sequence"/>
</dbReference>
<accession>A0A8S1RMH6</accession>
<reference evidence="1" key="1">
    <citation type="submission" date="2021-01" db="EMBL/GenBank/DDBJ databases">
        <authorList>
            <consortium name="Genoscope - CEA"/>
            <person name="William W."/>
        </authorList>
    </citation>
    <scope>NUCLEOTIDE SEQUENCE</scope>
</reference>
<dbReference type="AlphaFoldDB" id="A0A8S1RMH6"/>
<proteinExistence type="predicted"/>
<protein>
    <submittedName>
        <fullName evidence="1">Uncharacterized protein</fullName>
    </submittedName>
</protein>
<sequence length="290" mass="34738">MDCQLITQFAATKNLNYLIYIYLFRYKIFQNLFFHFYIQLWVYQRGNLQYEGRTLQKGSTIDELSHLEKQKKNVKAMNIVLVWIKLFEVLGLDNGQVSSKYIIHYWKIFFLVPNTYYVINCMQQQHRKEKKLIPLQSQTAVYKGNLIHSLLLPRDCFWKNSLQKTTKKIGEGCQKVIEISCNSNQINFYCTRSLTKLDKIKQESEDYVIKDSTQEFQRVRPQFCELNYQKSIGHDLDGTLFKVSYKHQKYVLPKISRDLISEWNLEKQIRQEKKISEITNLYSQFLLQLF</sequence>
<keyword evidence="2" id="KW-1185">Reference proteome</keyword>
<organism evidence="1 2">
    <name type="scientific">Paramecium sonneborni</name>
    <dbReference type="NCBI Taxonomy" id="65129"/>
    <lineage>
        <taxon>Eukaryota</taxon>
        <taxon>Sar</taxon>
        <taxon>Alveolata</taxon>
        <taxon>Ciliophora</taxon>
        <taxon>Intramacronucleata</taxon>
        <taxon>Oligohymenophorea</taxon>
        <taxon>Peniculida</taxon>
        <taxon>Parameciidae</taxon>
        <taxon>Paramecium</taxon>
    </lineage>
</organism>
<dbReference type="EMBL" id="CAJJDN010000246">
    <property type="protein sequence ID" value="CAD8129841.1"/>
    <property type="molecule type" value="Genomic_DNA"/>
</dbReference>